<dbReference type="GeneID" id="94197727"/>
<accession>A0AAV4M2E0</accession>
<sequence length="593" mass="63660">MVKDSDGFCNGRIFTETETLKDALDYLAALNGNDTLVEQISIKLEQKATKYFKEGTLTNRGYSIKECLTQVLEAARKTRETIVSAEMKNNYGIYAAFLNNQYCVEPHVDVILNLLPKLHVTLYYLYFRAGTTLSRRIGADWATHTCNDDTEDLCKWLTDTTAHYPPSARDSKVTLLPRGYSGKHELSNTVGDIVGEEVSTIVDSEGSEGRLPYLLTALSFNTSFSRVSTAAALSFIDAFCKAVTSGGFNGDNGYQKISFQLSSICVALLVKLKPFTGGSHGHRLLESLFQDSESDLVGILRRDAYNSYVDWLKERLPMLCSYLYDMQKECSEWDPSSLYIDKAVGPFAYGFIFGRAWRRDGNYVYSVRSKLKTFIAKVTGECTSSNNDTLVALWKCFNHTSSSCPVPSLTSESHARNIEGGTAPTTSAVPAEENTATTPGQLHQEMQQPSQTSGGKSGVMGPPAPTQSHSVSSSSSGAETSAASSASQPAEHTPNGPETSGSSSRSQAGGPSGANSSAICSREPCPDHTQYGRSEGSSGTEVDSRMADQSITNAQSTITIGGATGGAAVIGGGCAALYYLNVGGIKTLITGVP</sequence>
<evidence type="ECO:0000313" key="3">
    <source>
        <dbReference type="Proteomes" id="UP001497744"/>
    </source>
</evidence>
<dbReference type="Proteomes" id="UP001497744">
    <property type="component" value="Unassembled WGS sequence"/>
</dbReference>
<dbReference type="EMBL" id="BPLF01000006">
    <property type="protein sequence ID" value="GIX66246.1"/>
    <property type="molecule type" value="Genomic_DNA"/>
</dbReference>
<feature type="region of interest" description="Disordered" evidence="1">
    <location>
        <begin position="407"/>
        <end position="545"/>
    </location>
</feature>
<feature type="compositionally biased region" description="Polar residues" evidence="1">
    <location>
        <begin position="496"/>
        <end position="519"/>
    </location>
</feature>
<gene>
    <name evidence="2" type="ORF">BcabD6B2_56820</name>
</gene>
<comment type="caution">
    <text evidence="2">The sequence shown here is derived from an EMBL/GenBank/DDBJ whole genome shotgun (WGS) entry which is preliminary data.</text>
</comment>
<reference evidence="2 3" key="1">
    <citation type="submission" date="2021-06" db="EMBL/GenBank/DDBJ databases">
        <title>Genome sequence of Babesia caballi.</title>
        <authorList>
            <person name="Yamagishi J."/>
            <person name="Kidaka T."/>
            <person name="Ochi A."/>
        </authorList>
    </citation>
    <scope>NUCLEOTIDE SEQUENCE [LARGE SCALE GENOMIC DNA]</scope>
    <source>
        <strain evidence="2">USDA-D6B2</strain>
    </source>
</reference>
<organism evidence="2 3">
    <name type="scientific">Babesia caballi</name>
    <dbReference type="NCBI Taxonomy" id="5871"/>
    <lineage>
        <taxon>Eukaryota</taxon>
        <taxon>Sar</taxon>
        <taxon>Alveolata</taxon>
        <taxon>Apicomplexa</taxon>
        <taxon>Aconoidasida</taxon>
        <taxon>Piroplasmida</taxon>
        <taxon>Babesiidae</taxon>
        <taxon>Babesia</taxon>
    </lineage>
</organism>
<keyword evidence="3" id="KW-1185">Reference proteome</keyword>
<proteinExistence type="predicted"/>
<feature type="compositionally biased region" description="Polar residues" evidence="1">
    <location>
        <begin position="531"/>
        <end position="545"/>
    </location>
</feature>
<dbReference type="RefSeq" id="XP_067718315.1">
    <property type="nucleotide sequence ID" value="XM_067862214.1"/>
</dbReference>
<dbReference type="AlphaFoldDB" id="A0AAV4M2E0"/>
<name>A0AAV4M2E0_BABCB</name>
<feature type="compositionally biased region" description="Polar residues" evidence="1">
    <location>
        <begin position="423"/>
        <end position="454"/>
    </location>
</feature>
<feature type="compositionally biased region" description="Low complexity" evidence="1">
    <location>
        <begin position="466"/>
        <end position="492"/>
    </location>
</feature>
<evidence type="ECO:0000256" key="1">
    <source>
        <dbReference type="SAM" id="MobiDB-lite"/>
    </source>
</evidence>
<protein>
    <submittedName>
        <fullName evidence="2">Secreted antigen 1</fullName>
    </submittedName>
</protein>
<evidence type="ECO:0000313" key="2">
    <source>
        <dbReference type="EMBL" id="GIX66246.1"/>
    </source>
</evidence>